<dbReference type="EMBL" id="BAAALT010000164">
    <property type="protein sequence ID" value="GAA1819665.1"/>
    <property type="molecule type" value="Genomic_DNA"/>
</dbReference>
<keyword evidence="2" id="KW-1185">Reference proteome</keyword>
<dbReference type="RefSeq" id="WP_344135842.1">
    <property type="nucleotide sequence ID" value="NZ_BAAALT010000164.1"/>
</dbReference>
<name>A0ABP4YKV8_9ACTN</name>
<evidence type="ECO:0000313" key="1">
    <source>
        <dbReference type="EMBL" id="GAA1819665.1"/>
    </source>
</evidence>
<evidence type="ECO:0000313" key="2">
    <source>
        <dbReference type="Proteomes" id="UP001500218"/>
    </source>
</evidence>
<protein>
    <submittedName>
        <fullName evidence="1">Uncharacterized protein</fullName>
    </submittedName>
</protein>
<proteinExistence type="predicted"/>
<gene>
    <name evidence="1" type="ORF">GCM10009682_45260</name>
</gene>
<dbReference type="Proteomes" id="UP001500218">
    <property type="component" value="Unassembled WGS sequence"/>
</dbReference>
<organism evidence="1 2">
    <name type="scientific">Luedemannella flava</name>
    <dbReference type="NCBI Taxonomy" id="349316"/>
    <lineage>
        <taxon>Bacteria</taxon>
        <taxon>Bacillati</taxon>
        <taxon>Actinomycetota</taxon>
        <taxon>Actinomycetes</taxon>
        <taxon>Micromonosporales</taxon>
        <taxon>Micromonosporaceae</taxon>
        <taxon>Luedemannella</taxon>
    </lineage>
</organism>
<reference evidence="2" key="1">
    <citation type="journal article" date="2019" name="Int. J. Syst. Evol. Microbiol.">
        <title>The Global Catalogue of Microorganisms (GCM) 10K type strain sequencing project: providing services to taxonomists for standard genome sequencing and annotation.</title>
        <authorList>
            <consortium name="The Broad Institute Genomics Platform"/>
            <consortium name="The Broad Institute Genome Sequencing Center for Infectious Disease"/>
            <person name="Wu L."/>
            <person name="Ma J."/>
        </authorList>
    </citation>
    <scope>NUCLEOTIDE SEQUENCE [LARGE SCALE GENOMIC DNA]</scope>
    <source>
        <strain evidence="2">JCM 13250</strain>
    </source>
</reference>
<accession>A0ABP4YKV8</accession>
<sequence length="165" mass="17425">MGYSGFVIVARTGDKRLDELACVDDLFVAVTDNIRADGWRIGFLGPVDDPSPDGLANALALETNAPAIALSVVDSDCAFATAADPSGTAVEFYLNEEIVRALTYDEDEFEPLNTQAAAGLLAWAERAGLVANPDRLAATLEESPGPFGDGIFEFTEALGIDELPD</sequence>
<comment type="caution">
    <text evidence="1">The sequence shown here is derived from an EMBL/GenBank/DDBJ whole genome shotgun (WGS) entry which is preliminary data.</text>
</comment>